<name>A0ABY5DM29_9ACTN</name>
<dbReference type="Gene3D" id="3.20.20.80">
    <property type="entry name" value="Glycosidases"/>
    <property type="match status" value="3"/>
</dbReference>
<evidence type="ECO:0000313" key="3">
    <source>
        <dbReference type="Proteomes" id="UP001056035"/>
    </source>
</evidence>
<dbReference type="EMBL" id="CP098502">
    <property type="protein sequence ID" value="UTI62975.1"/>
    <property type="molecule type" value="Genomic_DNA"/>
</dbReference>
<dbReference type="Proteomes" id="UP001056035">
    <property type="component" value="Chromosome"/>
</dbReference>
<dbReference type="InterPro" id="IPR006047">
    <property type="entry name" value="GH13_cat_dom"/>
</dbReference>
<keyword evidence="3" id="KW-1185">Reference proteome</keyword>
<dbReference type="InterPro" id="IPR012767">
    <property type="entry name" value="Trehalose_TreY"/>
</dbReference>
<dbReference type="CDD" id="cd11336">
    <property type="entry name" value="AmyAc_MTSase"/>
    <property type="match status" value="1"/>
</dbReference>
<dbReference type="RefSeq" id="WP_254569710.1">
    <property type="nucleotide sequence ID" value="NZ_CP098502.1"/>
</dbReference>
<dbReference type="InterPro" id="IPR013797">
    <property type="entry name" value="Maltooligo_trehalose_synth_4"/>
</dbReference>
<sequence length="685" mass="74612">MTPTGPRPLRATYRLQLGPDLGFADAQALLPYLDDLGVSHLYLSPVWEARAGSTHGYDVIDPAAVSVALGGEDGLRALAADAHRRGMGLVLDVVPNHMATDDANRYWSDPALRAKFFDLDRVTGRHRRFFDVDELAGVRQEDPEVFAATHAKVIELVRDGVADGIRVDHPDGMADPAGYLRRLHDAGVDRVWVEKILSAETGEQLRVGWPTAGTTGYEFCVDVQAIFVDPAGEAPLTALWTELSGDARPFSDWADEAKAEQAATTFGREVDRLGAVHDVPGTTEALSALEIYRTYVVPERDEVAPEDREALAHVPEAVRRAALLEDPKVPAEWVVRFQQTTSPVMAKGVEDTAFYRYHRLLALNEVGGDPGRFGLSVDAFHARAAERGRRFPENLLATSTHDTKRSGDVRARLGALAGLGEEWAGAVRRWHADNAELRDVAAPTPAEELLVYQTLIGAWPIELERLEPYLIKALREAKQGTSWVDPDEAHEHGVLEFARRLYEHGPFRYGFDGWAARVADVGARAALGQVLLKLTVPGVPDLYQGDETWFSALVDPDNRRPVDFAARAEALAALRGGDAPSRERAKLHLVWKALELRRELPGTFAQGAYTPIPAGDGVCAFLRGEDVLVAVALRDAGAGTEGWALPAAAAGTWRSVLDGAEFDLPDQASLAGVLGPDGRALLRRI</sequence>
<protein>
    <submittedName>
        <fullName evidence="2">Malto-oligosyltrehalose synthase</fullName>
    </submittedName>
</protein>
<proteinExistence type="predicted"/>
<dbReference type="SUPFAM" id="SSF51445">
    <property type="entry name" value="(Trans)glycosidases"/>
    <property type="match status" value="1"/>
</dbReference>
<gene>
    <name evidence="2" type="primary">treY</name>
    <name evidence="2" type="ORF">NBH00_16610</name>
</gene>
<reference evidence="2 3" key="1">
    <citation type="submission" date="2022-06" db="EMBL/GenBank/DDBJ databases">
        <title>Paraconexibacter antarcticus.</title>
        <authorList>
            <person name="Kim C.S."/>
        </authorList>
    </citation>
    <scope>NUCLEOTIDE SEQUENCE [LARGE SCALE GENOMIC DNA]</scope>
    <source>
        <strain evidence="2 3">02-257</strain>
    </source>
</reference>
<accession>A0ABY5DM29</accession>
<dbReference type="SMART" id="SM00642">
    <property type="entry name" value="Aamy"/>
    <property type="match status" value="1"/>
</dbReference>
<organism evidence="2 3">
    <name type="scientific">Paraconexibacter antarcticus</name>
    <dbReference type="NCBI Taxonomy" id="2949664"/>
    <lineage>
        <taxon>Bacteria</taxon>
        <taxon>Bacillati</taxon>
        <taxon>Actinomycetota</taxon>
        <taxon>Thermoleophilia</taxon>
        <taxon>Solirubrobacterales</taxon>
        <taxon>Paraconexibacteraceae</taxon>
        <taxon>Paraconexibacter</taxon>
    </lineage>
</organism>
<dbReference type="Gene3D" id="1.10.10.470">
    <property type="entry name" value="Maltooligosyl trehalose synthase, domain 4"/>
    <property type="match status" value="1"/>
</dbReference>
<dbReference type="NCBIfam" id="TIGR02401">
    <property type="entry name" value="trehalose_TreY"/>
    <property type="match status" value="1"/>
</dbReference>
<evidence type="ECO:0000313" key="2">
    <source>
        <dbReference type="EMBL" id="UTI62975.1"/>
    </source>
</evidence>
<dbReference type="PANTHER" id="PTHR10357:SF216">
    <property type="entry name" value="MALTOOLIGOSYL TREHALOSE SYNTHASE-RELATED"/>
    <property type="match status" value="1"/>
</dbReference>
<dbReference type="PANTHER" id="PTHR10357">
    <property type="entry name" value="ALPHA-AMYLASE FAMILY MEMBER"/>
    <property type="match status" value="1"/>
</dbReference>
<feature type="domain" description="Glycosyl hydrolase family 13 catalytic" evidence="1">
    <location>
        <begin position="16"/>
        <end position="575"/>
    </location>
</feature>
<evidence type="ECO:0000259" key="1">
    <source>
        <dbReference type="SMART" id="SM00642"/>
    </source>
</evidence>
<dbReference type="Pfam" id="PF00128">
    <property type="entry name" value="Alpha-amylase"/>
    <property type="match status" value="1"/>
</dbReference>
<dbReference type="InterPro" id="IPR017853">
    <property type="entry name" value="GH"/>
</dbReference>